<organism evidence="2 3">
    <name type="scientific">Parelaphostrongylus tenuis</name>
    <name type="common">Meningeal worm</name>
    <dbReference type="NCBI Taxonomy" id="148309"/>
    <lineage>
        <taxon>Eukaryota</taxon>
        <taxon>Metazoa</taxon>
        <taxon>Ecdysozoa</taxon>
        <taxon>Nematoda</taxon>
        <taxon>Chromadorea</taxon>
        <taxon>Rhabditida</taxon>
        <taxon>Rhabditina</taxon>
        <taxon>Rhabditomorpha</taxon>
        <taxon>Strongyloidea</taxon>
        <taxon>Metastrongylidae</taxon>
        <taxon>Parelaphostrongylus</taxon>
    </lineage>
</organism>
<keyword evidence="3" id="KW-1185">Reference proteome</keyword>
<name>A0AAD5R806_PARTN</name>
<proteinExistence type="predicted"/>
<accession>A0AAD5R806</accession>
<dbReference type="AlphaFoldDB" id="A0AAD5R806"/>
<feature type="chain" id="PRO_5042248672" evidence="1">
    <location>
        <begin position="16"/>
        <end position="140"/>
    </location>
</feature>
<feature type="signal peptide" evidence="1">
    <location>
        <begin position="1"/>
        <end position="15"/>
    </location>
</feature>
<keyword evidence="1" id="KW-0732">Signal</keyword>
<dbReference type="EMBL" id="JAHQIW010006984">
    <property type="protein sequence ID" value="KAJ1371458.1"/>
    <property type="molecule type" value="Genomic_DNA"/>
</dbReference>
<gene>
    <name evidence="2" type="ORF">KIN20_033414</name>
</gene>
<evidence type="ECO:0000313" key="2">
    <source>
        <dbReference type="EMBL" id="KAJ1371458.1"/>
    </source>
</evidence>
<comment type="caution">
    <text evidence="2">The sequence shown here is derived from an EMBL/GenBank/DDBJ whole genome shotgun (WGS) entry which is preliminary data.</text>
</comment>
<dbReference type="Proteomes" id="UP001196413">
    <property type="component" value="Unassembled WGS sequence"/>
</dbReference>
<evidence type="ECO:0000313" key="3">
    <source>
        <dbReference type="Proteomes" id="UP001196413"/>
    </source>
</evidence>
<sequence>MVFLIFLALPGKIHGYNIEQDHNPNIVFFAVNTEIERDDMPVPVSTSSSVRNKQCSCVNDSMARRHNVDRSFIINSDDRVYMKVRPLSAQPLGVLRHFDDSIDGLLVMLEWRLAELVNGDVVVFRKSLQEVVCCARKNVQ</sequence>
<evidence type="ECO:0000256" key="1">
    <source>
        <dbReference type="SAM" id="SignalP"/>
    </source>
</evidence>
<protein>
    <submittedName>
        <fullName evidence="2">Uncharacterized protein</fullName>
    </submittedName>
</protein>
<reference evidence="2" key="1">
    <citation type="submission" date="2021-06" db="EMBL/GenBank/DDBJ databases">
        <title>Parelaphostrongylus tenuis whole genome reference sequence.</title>
        <authorList>
            <person name="Garwood T.J."/>
            <person name="Larsen P.A."/>
            <person name="Fountain-Jones N.M."/>
            <person name="Garbe J.R."/>
            <person name="Macchietto M.G."/>
            <person name="Kania S.A."/>
            <person name="Gerhold R.W."/>
            <person name="Richards J.E."/>
            <person name="Wolf T.M."/>
        </authorList>
    </citation>
    <scope>NUCLEOTIDE SEQUENCE</scope>
    <source>
        <strain evidence="2">MNPRO001-30</strain>
        <tissue evidence="2">Meninges</tissue>
    </source>
</reference>